<keyword evidence="6" id="KW-1185">Reference proteome</keyword>
<gene>
    <name evidence="5" type="ORF">FOZ76_15640</name>
</gene>
<accession>A0A556AIY7</accession>
<evidence type="ECO:0000256" key="1">
    <source>
        <dbReference type="ARBA" id="ARBA00001974"/>
    </source>
</evidence>
<comment type="caution">
    <text evidence="5">The sequence shown here is derived from an EMBL/GenBank/DDBJ whole genome shotgun (WGS) entry which is preliminary data.</text>
</comment>
<dbReference type="InterPro" id="IPR023753">
    <property type="entry name" value="FAD/NAD-binding_dom"/>
</dbReference>
<sequence length="512" mass="57855">MRDQVTPGTSAPGMPAAEHVDVLVLGAGISGIGAGHHLRTQCPKRSFVIVDEQDGYGGTWWTHRYPGVRSDSELYTFGYRFKPWSGPPIATGAEILDYLGEVVREDELEPRMRLRHRVLSANWCSERARWTVEGRRTDTGEPFRYTASFLWMGQGYYRHDQGYTPTWPGMEDFRGPVIHPQQWPDDLDLTGKRVVLIGSGATAATVLPALAGQCEHITMLQRSPTYFVTKRNVNELADLLRELDIPAEWTHEIVRRKVLKEQREVIRRSFEEPDALRRELLAGVRQHLGSDELVEKHFTPSYRPWQQRIAFVPDADLFGAIRTGQASVVTDTIERFEPDGIRLASGEFLPADVVISATGLNLSVMGDIAFAVDGGPVDFSRTVGYLGAMFTDVPNLIWVFGYFRASWTLRVDLLADFMCRLLAHMDEIGASQVMPQLRPEDGDMTLLPWVDAANFNPGYLMRILDRLPRQSSRAPWRHTQDYWEDQRELASAALDDGTLVYGMPPQPLRRTA</sequence>
<dbReference type="Gene3D" id="3.50.50.60">
    <property type="entry name" value="FAD/NAD(P)-binding domain"/>
    <property type="match status" value="1"/>
</dbReference>
<dbReference type="Proteomes" id="UP000318405">
    <property type="component" value="Unassembled WGS sequence"/>
</dbReference>
<evidence type="ECO:0000256" key="3">
    <source>
        <dbReference type="ARBA" id="ARBA00023033"/>
    </source>
</evidence>
<dbReference type="InterPro" id="IPR036188">
    <property type="entry name" value="FAD/NAD-bd_sf"/>
</dbReference>
<dbReference type="GO" id="GO:0004497">
    <property type="term" value="F:monooxygenase activity"/>
    <property type="evidence" value="ECO:0007669"/>
    <property type="project" value="UniProtKB-KW"/>
</dbReference>
<keyword evidence="3" id="KW-0503">Monooxygenase</keyword>
<reference evidence="5 6" key="1">
    <citation type="submission" date="2019-07" db="EMBL/GenBank/DDBJ databases">
        <title>Qingshengfaniella alkalisoli gen. nov., sp. nov., isolated from saline soil.</title>
        <authorList>
            <person name="Xu L."/>
            <person name="Huang X.-X."/>
            <person name="Sun J.-Q."/>
        </authorList>
    </citation>
    <scope>NUCLEOTIDE SEQUENCE [LARGE SCALE GENOMIC DNA]</scope>
    <source>
        <strain evidence="5 6">DSM 27279</strain>
    </source>
</reference>
<dbReference type="AlphaFoldDB" id="A0A556AIY7"/>
<evidence type="ECO:0000313" key="6">
    <source>
        <dbReference type="Proteomes" id="UP000318405"/>
    </source>
</evidence>
<feature type="domain" description="FAD/NAD(P)-binding" evidence="4">
    <location>
        <begin position="21"/>
        <end position="257"/>
    </location>
</feature>
<evidence type="ECO:0000259" key="4">
    <source>
        <dbReference type="Pfam" id="PF07992"/>
    </source>
</evidence>
<comment type="cofactor">
    <cofactor evidence="1">
        <name>FAD</name>
        <dbReference type="ChEBI" id="CHEBI:57692"/>
    </cofactor>
</comment>
<dbReference type="InterPro" id="IPR051820">
    <property type="entry name" value="FAD-binding_MO"/>
</dbReference>
<proteinExistence type="inferred from homology"/>
<dbReference type="PANTHER" id="PTHR43872">
    <property type="entry name" value="MONOOXYGENASE, PUTATIVE (AFU_ORTHOLOGUE AFUA_8G02570)-RELATED"/>
    <property type="match status" value="1"/>
</dbReference>
<name>A0A556AIY7_9BURK</name>
<evidence type="ECO:0000313" key="5">
    <source>
        <dbReference type="EMBL" id="TSH92830.1"/>
    </source>
</evidence>
<dbReference type="SUPFAM" id="SSF51905">
    <property type="entry name" value="FAD/NAD(P)-binding domain"/>
    <property type="match status" value="1"/>
</dbReference>
<dbReference type="EMBL" id="VLTJ01000029">
    <property type="protein sequence ID" value="TSH92830.1"/>
    <property type="molecule type" value="Genomic_DNA"/>
</dbReference>
<organism evidence="5 6">
    <name type="scientific">Verticiella sediminum</name>
    <dbReference type="NCBI Taxonomy" id="1247510"/>
    <lineage>
        <taxon>Bacteria</taxon>
        <taxon>Pseudomonadati</taxon>
        <taxon>Pseudomonadota</taxon>
        <taxon>Betaproteobacteria</taxon>
        <taxon>Burkholderiales</taxon>
        <taxon>Alcaligenaceae</taxon>
        <taxon>Verticiella</taxon>
    </lineage>
</organism>
<dbReference type="RefSeq" id="WP_143949196.1">
    <property type="nucleotide sequence ID" value="NZ_BAABMB010000001.1"/>
</dbReference>
<dbReference type="Pfam" id="PF07992">
    <property type="entry name" value="Pyr_redox_2"/>
    <property type="match status" value="1"/>
</dbReference>
<comment type="similarity">
    <text evidence="2">Belongs to the FAD-binding monooxygenase family.</text>
</comment>
<keyword evidence="3" id="KW-0560">Oxidoreductase</keyword>
<protein>
    <submittedName>
        <fullName evidence="5">NAD(P)/FAD-dependent oxidoreductase</fullName>
    </submittedName>
</protein>
<dbReference type="OrthoDB" id="9766402at2"/>
<dbReference type="PANTHER" id="PTHR43872:SF1">
    <property type="entry name" value="MONOOXYGENASE, PUTATIVE (AFU_ORTHOLOGUE AFUA_8G02570)-RELATED"/>
    <property type="match status" value="1"/>
</dbReference>
<evidence type="ECO:0000256" key="2">
    <source>
        <dbReference type="ARBA" id="ARBA00010139"/>
    </source>
</evidence>